<protein>
    <recommendedName>
        <fullName evidence="3">Ras-GEF domain-containing protein</fullName>
    </recommendedName>
</protein>
<dbReference type="OrthoDB" id="293277at2759"/>
<name>A0A8S1R403_9CILI</name>
<comment type="caution">
    <text evidence="1">The sequence shown here is derived from an EMBL/GenBank/DDBJ whole genome shotgun (WGS) entry which is preliminary data.</text>
</comment>
<dbReference type="EMBL" id="CAJJDN010000140">
    <property type="protein sequence ID" value="CAD8122796.1"/>
    <property type="molecule type" value="Genomic_DNA"/>
</dbReference>
<gene>
    <name evidence="1" type="ORF">PSON_ATCC_30995.1.T1400135</name>
</gene>
<proteinExistence type="predicted"/>
<evidence type="ECO:0000313" key="2">
    <source>
        <dbReference type="Proteomes" id="UP000692954"/>
    </source>
</evidence>
<evidence type="ECO:0008006" key="3">
    <source>
        <dbReference type="Google" id="ProtNLM"/>
    </source>
</evidence>
<dbReference type="Proteomes" id="UP000692954">
    <property type="component" value="Unassembled WGS sequence"/>
</dbReference>
<evidence type="ECO:0000313" key="1">
    <source>
        <dbReference type="EMBL" id="CAD8122796.1"/>
    </source>
</evidence>
<accession>A0A8S1R403</accession>
<sequence>MRKPPPKILLEDDELEIIKAKTHDVQLQKKPISFYSNISDGQEQLSEGKLYQCDTSYSSSSLHSSRTLLEESQWQNYQKRIDSESLSEQARKVFLIPTSSTEEWLANFTEKCLQVELFYKDSNFNTIIETTLNCDDQQLKQTLVLTLDYYTNLITFTFFLLWKAMWNENQQDMTLFVTISNSITEILILMASLRVNEFRIDSQLLTIFESVVQPFPDKNNFKDCLDSQRSSLTIDIIQQKTFIPLLKHNQVLPWSTDEVAFVLSFINQQFYTDLQIRNIIIKGGLNNYFRRINTISQFIIYSVVRNPYKHDRQDALGYWIDLAEKLQQNYDLEGLFIVYKYGIQLLLKDYIGTMPVLFRDLNRIPKINAFYEEHIKDNFKDFENHKQHLYIPSFHKFITQIKRFELQVKNNKSLFHKISDLMFQLVKISKRQSIFHQQMSLKISENEEQMIHYFTKGIEKELETNLQIPLDKETLVYIELIKLAKNTH</sequence>
<organism evidence="1 2">
    <name type="scientific">Paramecium sonneborni</name>
    <dbReference type="NCBI Taxonomy" id="65129"/>
    <lineage>
        <taxon>Eukaryota</taxon>
        <taxon>Sar</taxon>
        <taxon>Alveolata</taxon>
        <taxon>Ciliophora</taxon>
        <taxon>Intramacronucleata</taxon>
        <taxon>Oligohymenophorea</taxon>
        <taxon>Peniculida</taxon>
        <taxon>Parameciidae</taxon>
        <taxon>Paramecium</taxon>
    </lineage>
</organism>
<reference evidence="1" key="1">
    <citation type="submission" date="2021-01" db="EMBL/GenBank/DDBJ databases">
        <authorList>
            <consortium name="Genoscope - CEA"/>
            <person name="William W."/>
        </authorList>
    </citation>
    <scope>NUCLEOTIDE SEQUENCE</scope>
</reference>
<keyword evidence="2" id="KW-1185">Reference proteome</keyword>
<dbReference type="AlphaFoldDB" id="A0A8S1R403"/>